<evidence type="ECO:0000313" key="2">
    <source>
        <dbReference type="EMBL" id="GAA1931646.1"/>
    </source>
</evidence>
<name>A0ABN2PU36_9ACTN</name>
<protein>
    <submittedName>
        <fullName evidence="2">Uncharacterized protein</fullName>
    </submittedName>
</protein>
<proteinExistence type="predicted"/>
<dbReference type="RefSeq" id="WP_344009431.1">
    <property type="nucleotide sequence ID" value="NZ_BAAAMY010000014.1"/>
</dbReference>
<comment type="caution">
    <text evidence="2">The sequence shown here is derived from an EMBL/GenBank/DDBJ whole genome shotgun (WGS) entry which is preliminary data.</text>
</comment>
<reference evidence="2 3" key="1">
    <citation type="journal article" date="2019" name="Int. J. Syst. Evol. Microbiol.">
        <title>The Global Catalogue of Microorganisms (GCM) 10K type strain sequencing project: providing services to taxonomists for standard genome sequencing and annotation.</title>
        <authorList>
            <consortium name="The Broad Institute Genomics Platform"/>
            <consortium name="The Broad Institute Genome Sequencing Center for Infectious Disease"/>
            <person name="Wu L."/>
            <person name="Ma J."/>
        </authorList>
    </citation>
    <scope>NUCLEOTIDE SEQUENCE [LARGE SCALE GENOMIC DNA]</scope>
    <source>
        <strain evidence="2 3">JCM 14046</strain>
    </source>
</reference>
<gene>
    <name evidence="2" type="ORF">GCM10009737_37020</name>
</gene>
<keyword evidence="3" id="KW-1185">Reference proteome</keyword>
<feature type="region of interest" description="Disordered" evidence="1">
    <location>
        <begin position="14"/>
        <end position="54"/>
    </location>
</feature>
<dbReference type="EMBL" id="BAAAMY010000014">
    <property type="protein sequence ID" value="GAA1931646.1"/>
    <property type="molecule type" value="Genomic_DNA"/>
</dbReference>
<sequence length="54" mass="6425">MTYQPEALARAHRTALLHDAQQSRRSRDLTRRRRDDRRAAEVARRAREAVVRDL</sequence>
<evidence type="ECO:0000313" key="3">
    <source>
        <dbReference type="Proteomes" id="UP001501612"/>
    </source>
</evidence>
<evidence type="ECO:0000256" key="1">
    <source>
        <dbReference type="SAM" id="MobiDB-lite"/>
    </source>
</evidence>
<accession>A0ABN2PU36</accession>
<feature type="compositionally biased region" description="Basic and acidic residues" evidence="1">
    <location>
        <begin position="36"/>
        <end position="54"/>
    </location>
</feature>
<organism evidence="2 3">
    <name type="scientific">Nocardioides lentus</name>
    <dbReference type="NCBI Taxonomy" id="338077"/>
    <lineage>
        <taxon>Bacteria</taxon>
        <taxon>Bacillati</taxon>
        <taxon>Actinomycetota</taxon>
        <taxon>Actinomycetes</taxon>
        <taxon>Propionibacteriales</taxon>
        <taxon>Nocardioidaceae</taxon>
        <taxon>Nocardioides</taxon>
    </lineage>
</organism>
<dbReference type="Proteomes" id="UP001501612">
    <property type="component" value="Unassembled WGS sequence"/>
</dbReference>